<dbReference type="InterPro" id="IPR049916">
    <property type="entry name" value="WDR72-like"/>
</dbReference>
<dbReference type="SUPFAM" id="SSF50978">
    <property type="entry name" value="WD40 repeat-like"/>
    <property type="match status" value="1"/>
</dbReference>
<dbReference type="InterPro" id="IPR036322">
    <property type="entry name" value="WD40_repeat_dom_sf"/>
</dbReference>
<proteinExistence type="predicted"/>
<reference evidence="1" key="1">
    <citation type="submission" date="2018-11" db="EMBL/GenBank/DDBJ databases">
        <title>Myxobolus squamalis genome and transcriptome.</title>
        <authorList>
            <person name="Yahalomi D."/>
            <person name="Atkinson S.D."/>
            <person name="Neuhof M."/>
            <person name="Chang E.S."/>
            <person name="Philippe H."/>
            <person name="Cartwright P."/>
            <person name="Bartholomew J.L."/>
            <person name="Huchon D."/>
        </authorList>
    </citation>
    <scope>NUCLEOTIDE SEQUENCE</scope>
    <source>
        <strain evidence="1">71B08</strain>
        <tissue evidence="1">Whole</tissue>
    </source>
</reference>
<sequence length="171" mass="19741">MSEKSPERLLTLILETVDLLLNCSAHKILKKENHILTTFPFLSKFNMIDYCSINRRLAVGTTKGQFALFDIRSLRCTLLHSFNGPITCLKFSVDGRQLVAYCYDEMKICIWNTHFSLFGLLSSTPKAGVCFHLKQQKKVNNNQINKIHLIWKNANSFKLVFDENYELSFTV</sequence>
<organism evidence="1">
    <name type="scientific">Myxobolus squamalis</name>
    <name type="common">Myxosporean</name>
    <dbReference type="NCBI Taxonomy" id="59785"/>
    <lineage>
        <taxon>Eukaryota</taxon>
        <taxon>Metazoa</taxon>
        <taxon>Cnidaria</taxon>
        <taxon>Myxozoa</taxon>
        <taxon>Myxosporea</taxon>
        <taxon>Bivalvulida</taxon>
        <taxon>Platysporina</taxon>
        <taxon>Myxobolidae</taxon>
        <taxon>Myxobolus</taxon>
    </lineage>
</organism>
<protein>
    <submittedName>
        <fullName evidence="1">WD repeat-containing protein 7 (Trinotate prediction)</fullName>
    </submittedName>
</protein>
<dbReference type="GO" id="GO:0072659">
    <property type="term" value="P:protein localization to plasma membrane"/>
    <property type="evidence" value="ECO:0007669"/>
    <property type="project" value="TreeGrafter"/>
</dbReference>
<name>A0A6B2G6F4_MYXSQ</name>
<accession>A0A6B2G6F4</accession>
<dbReference type="PANTHER" id="PTHR44099:SF2">
    <property type="entry name" value="WD REPEAT-CONTAINING PROTEIN 72"/>
    <property type="match status" value="1"/>
</dbReference>
<evidence type="ECO:0000313" key="1">
    <source>
        <dbReference type="EMBL" id="NDJ96871.1"/>
    </source>
</evidence>
<dbReference type="AlphaFoldDB" id="A0A6B2G6F4"/>
<dbReference type="InterPro" id="IPR015943">
    <property type="entry name" value="WD40/YVTN_repeat-like_dom_sf"/>
</dbReference>
<dbReference type="PANTHER" id="PTHR44099">
    <property type="entry name" value="RABCONNECTIN-3B, ISOFORM A"/>
    <property type="match status" value="1"/>
</dbReference>
<dbReference type="Gene3D" id="2.130.10.10">
    <property type="entry name" value="YVTN repeat-like/Quinoprotein amine dehydrogenase"/>
    <property type="match status" value="1"/>
</dbReference>
<dbReference type="GO" id="GO:0005737">
    <property type="term" value="C:cytoplasm"/>
    <property type="evidence" value="ECO:0007669"/>
    <property type="project" value="TreeGrafter"/>
</dbReference>
<dbReference type="EMBL" id="GHBR01001758">
    <property type="protein sequence ID" value="NDJ96871.1"/>
    <property type="molecule type" value="Transcribed_RNA"/>
</dbReference>